<name>A0A427AK88_ENSVE</name>
<protein>
    <submittedName>
        <fullName evidence="2">Uncharacterized protein</fullName>
    </submittedName>
</protein>
<dbReference type="AlphaFoldDB" id="A0A427AK88"/>
<reference evidence="2 3" key="1">
    <citation type="journal article" date="2014" name="Agronomy (Basel)">
        <title>A Draft Genome Sequence for Ensete ventricosum, the Drought-Tolerant Tree Against Hunger.</title>
        <authorList>
            <person name="Harrison J."/>
            <person name="Moore K.A."/>
            <person name="Paszkiewicz K."/>
            <person name="Jones T."/>
            <person name="Grant M."/>
            <person name="Ambacheew D."/>
            <person name="Muzemil S."/>
            <person name="Studholme D.J."/>
        </authorList>
    </citation>
    <scope>NUCLEOTIDE SEQUENCE [LARGE SCALE GENOMIC DNA]</scope>
</reference>
<feature type="region of interest" description="Disordered" evidence="1">
    <location>
        <begin position="34"/>
        <end position="69"/>
    </location>
</feature>
<evidence type="ECO:0000256" key="1">
    <source>
        <dbReference type="SAM" id="MobiDB-lite"/>
    </source>
</evidence>
<dbReference type="EMBL" id="AMZH03002163">
    <property type="protein sequence ID" value="RRT76561.1"/>
    <property type="molecule type" value="Genomic_DNA"/>
</dbReference>
<accession>A0A427AK88</accession>
<comment type="caution">
    <text evidence="2">The sequence shown here is derived from an EMBL/GenBank/DDBJ whole genome shotgun (WGS) entry which is preliminary data.</text>
</comment>
<dbReference type="Proteomes" id="UP000287651">
    <property type="component" value="Unassembled WGS sequence"/>
</dbReference>
<gene>
    <name evidence="2" type="ORF">B296_00029870</name>
</gene>
<evidence type="ECO:0000313" key="2">
    <source>
        <dbReference type="EMBL" id="RRT76561.1"/>
    </source>
</evidence>
<sequence length="261" mass="29364">MTRESLPLFTIATLPLVFSPSSVSALTRRIPQLYDSQPTLSRGFPMGGGDSSEPPQRTPPSHRSRRLEDWRRGEDFEAEYSPERFIYMLRYGWERMGPTNGPLVESSSSSNLINEHQRREIERERRLRTYLDHVEGGEAGVRVAKHGVDGGAGVDAPPPAGISPANPHLLRFPPSPSFHAPDHSKPAVRRRRSCRSEVATEHSAAAHRRCRHRHFGLGDGENGSTTACSLRLYPRNQRYDHRDKQIYINLSTLGQRAESVP</sequence>
<proteinExistence type="predicted"/>
<evidence type="ECO:0000313" key="3">
    <source>
        <dbReference type="Proteomes" id="UP000287651"/>
    </source>
</evidence>
<organism evidence="2 3">
    <name type="scientific">Ensete ventricosum</name>
    <name type="common">Abyssinian banana</name>
    <name type="synonym">Musa ensete</name>
    <dbReference type="NCBI Taxonomy" id="4639"/>
    <lineage>
        <taxon>Eukaryota</taxon>
        <taxon>Viridiplantae</taxon>
        <taxon>Streptophyta</taxon>
        <taxon>Embryophyta</taxon>
        <taxon>Tracheophyta</taxon>
        <taxon>Spermatophyta</taxon>
        <taxon>Magnoliopsida</taxon>
        <taxon>Liliopsida</taxon>
        <taxon>Zingiberales</taxon>
        <taxon>Musaceae</taxon>
        <taxon>Ensete</taxon>
    </lineage>
</organism>